<accession>A0A9W9VBK6</accession>
<reference evidence="1" key="1">
    <citation type="submission" date="2022-12" db="EMBL/GenBank/DDBJ databases">
        <authorList>
            <person name="Petersen C."/>
        </authorList>
    </citation>
    <scope>NUCLEOTIDE SEQUENCE</scope>
    <source>
        <strain evidence="1">IBT 29677</strain>
    </source>
</reference>
<protein>
    <submittedName>
        <fullName evidence="1">Uncharacterized protein</fullName>
    </submittedName>
</protein>
<dbReference type="Proteomes" id="UP001147747">
    <property type="component" value="Unassembled WGS sequence"/>
</dbReference>
<keyword evidence="2" id="KW-1185">Reference proteome</keyword>
<organism evidence="1 2">
    <name type="scientific">Penicillium cosmopolitanum</name>
    <dbReference type="NCBI Taxonomy" id="1131564"/>
    <lineage>
        <taxon>Eukaryota</taxon>
        <taxon>Fungi</taxon>
        <taxon>Dikarya</taxon>
        <taxon>Ascomycota</taxon>
        <taxon>Pezizomycotina</taxon>
        <taxon>Eurotiomycetes</taxon>
        <taxon>Eurotiomycetidae</taxon>
        <taxon>Eurotiales</taxon>
        <taxon>Aspergillaceae</taxon>
        <taxon>Penicillium</taxon>
    </lineage>
</organism>
<dbReference type="RefSeq" id="XP_056481002.1">
    <property type="nucleotide sequence ID" value="XM_056637495.1"/>
</dbReference>
<dbReference type="EMBL" id="JAPZBU010000012">
    <property type="protein sequence ID" value="KAJ5375972.1"/>
    <property type="molecule type" value="Genomic_DNA"/>
</dbReference>
<proteinExistence type="predicted"/>
<reference evidence="1" key="2">
    <citation type="journal article" date="2023" name="IMA Fungus">
        <title>Comparative genomic study of the Penicillium genus elucidates a diverse pangenome and 15 lateral gene transfer events.</title>
        <authorList>
            <person name="Petersen C."/>
            <person name="Sorensen T."/>
            <person name="Nielsen M.R."/>
            <person name="Sondergaard T.E."/>
            <person name="Sorensen J.L."/>
            <person name="Fitzpatrick D.A."/>
            <person name="Frisvad J.C."/>
            <person name="Nielsen K.L."/>
        </authorList>
    </citation>
    <scope>NUCLEOTIDE SEQUENCE</scope>
    <source>
        <strain evidence="1">IBT 29677</strain>
    </source>
</reference>
<evidence type="ECO:0000313" key="2">
    <source>
        <dbReference type="Proteomes" id="UP001147747"/>
    </source>
</evidence>
<gene>
    <name evidence="1" type="ORF">N7509_012858</name>
</gene>
<name>A0A9W9VBK6_9EURO</name>
<evidence type="ECO:0000313" key="1">
    <source>
        <dbReference type="EMBL" id="KAJ5375972.1"/>
    </source>
</evidence>
<dbReference type="OrthoDB" id="4488300at2759"/>
<sequence>MIHEIDVFQIKITEEYTLLFKETFPHRVNEALEITRRQREKTWEDVNGLLQKLDTLNWEIMSWVNRISFVDLSQVDIRGATLTKGKSLWTRQFQDLKKRIDEVLMQFTYKGHPLHYVGSLNNGTRGAHKGKTVININDFDVDLFVVHSVEWHRNLPIIMKNYPQNLSNGKIFPLGTHMQELQNLSHAVGQALAGELGDDLKNAWDFIDNTEIVLREIDSY</sequence>
<comment type="caution">
    <text evidence="1">The sequence shown here is derived from an EMBL/GenBank/DDBJ whole genome shotgun (WGS) entry which is preliminary data.</text>
</comment>
<dbReference type="GeneID" id="81376475"/>
<dbReference type="AlphaFoldDB" id="A0A9W9VBK6"/>